<feature type="transmembrane region" description="Helical" evidence="9">
    <location>
        <begin position="41"/>
        <end position="60"/>
    </location>
</feature>
<evidence type="ECO:0000256" key="6">
    <source>
        <dbReference type="ARBA" id="ARBA00023065"/>
    </source>
</evidence>
<reference evidence="11" key="1">
    <citation type="journal article" date="2024" name="IScience">
        <title>Strigolactones Initiate the Formation of Haustorium-like Structures in Castilleja.</title>
        <authorList>
            <person name="Buerger M."/>
            <person name="Peterson D."/>
            <person name="Chory J."/>
        </authorList>
    </citation>
    <scope>NUCLEOTIDE SEQUENCE [LARGE SCALE GENOMIC DNA]</scope>
</reference>
<organism evidence="10 11">
    <name type="scientific">Castilleja foliolosa</name>
    <dbReference type="NCBI Taxonomy" id="1961234"/>
    <lineage>
        <taxon>Eukaryota</taxon>
        <taxon>Viridiplantae</taxon>
        <taxon>Streptophyta</taxon>
        <taxon>Embryophyta</taxon>
        <taxon>Tracheophyta</taxon>
        <taxon>Spermatophyta</taxon>
        <taxon>Magnoliopsida</taxon>
        <taxon>eudicotyledons</taxon>
        <taxon>Gunneridae</taxon>
        <taxon>Pentapetalae</taxon>
        <taxon>asterids</taxon>
        <taxon>lamiids</taxon>
        <taxon>Lamiales</taxon>
        <taxon>Orobanchaceae</taxon>
        <taxon>Pedicularideae</taxon>
        <taxon>Castillejinae</taxon>
        <taxon>Castilleja</taxon>
    </lineage>
</organism>
<keyword evidence="8" id="KW-0407">Ion channel</keyword>
<comment type="caution">
    <text evidence="10">The sequence shown here is derived from an EMBL/GenBank/DDBJ whole genome shotgun (WGS) entry which is preliminary data.</text>
</comment>
<dbReference type="InterPro" id="IPR020966">
    <property type="entry name" value="ALMT"/>
</dbReference>
<gene>
    <name evidence="10" type="ORF">CASFOL_027190</name>
</gene>
<evidence type="ECO:0000313" key="11">
    <source>
        <dbReference type="Proteomes" id="UP001632038"/>
    </source>
</evidence>
<comment type="subcellular location">
    <subcellularLocation>
        <location evidence="1">Membrane</location>
        <topology evidence="1">Multi-pass membrane protein</topology>
    </subcellularLocation>
</comment>
<dbReference type="EMBL" id="JAVIJP010000036">
    <property type="protein sequence ID" value="KAL3628144.1"/>
    <property type="molecule type" value="Genomic_DNA"/>
</dbReference>
<keyword evidence="6" id="KW-0406">Ion transport</keyword>
<keyword evidence="7 9" id="KW-0472">Membrane</keyword>
<dbReference type="PANTHER" id="PTHR31086">
    <property type="entry name" value="ALUMINUM-ACTIVATED MALATE TRANSPORTER 10"/>
    <property type="match status" value="1"/>
</dbReference>
<evidence type="ECO:0000256" key="4">
    <source>
        <dbReference type="ARBA" id="ARBA00022692"/>
    </source>
</evidence>
<dbReference type="GO" id="GO:0016020">
    <property type="term" value="C:membrane"/>
    <property type="evidence" value="ECO:0007669"/>
    <property type="project" value="UniProtKB-SubCell"/>
</dbReference>
<evidence type="ECO:0000256" key="5">
    <source>
        <dbReference type="ARBA" id="ARBA00022989"/>
    </source>
</evidence>
<evidence type="ECO:0000256" key="2">
    <source>
        <dbReference type="ARBA" id="ARBA00007079"/>
    </source>
</evidence>
<evidence type="ECO:0000256" key="8">
    <source>
        <dbReference type="ARBA" id="ARBA00023303"/>
    </source>
</evidence>
<evidence type="ECO:0000256" key="9">
    <source>
        <dbReference type="SAM" id="Phobius"/>
    </source>
</evidence>
<dbReference type="Proteomes" id="UP001632038">
    <property type="component" value="Unassembled WGS sequence"/>
</dbReference>
<dbReference type="GO" id="GO:0034220">
    <property type="term" value="P:monoatomic ion transmembrane transport"/>
    <property type="evidence" value="ECO:0007669"/>
    <property type="project" value="UniProtKB-KW"/>
</dbReference>
<sequence>MPSRCDELCSLVACNCARVKANVVEKANMIKKIGKDDPRRIIHSVKVGSALSLVSLLYYFRPLYNGFGEAGMSAILTVVLVFEFTVGGTLSKSLNRGCATLAAGSLGLGAAYLSTLGGDKGGQVIIGVLVFLLATAATFIRFFPNVKSKYDYGVMIFILTFSLVAVTGSRVDEILPLAYTRLLTVLIGATTCIVISIFVCPVWAGQDFTHMLAGNIEKLADFLQGIGNDFQSFGEIGVLKESHDTRTFLTGYKSVLNSKAVEDTLANFSSWEPPHGRFGFGFPWKQYLKIGVLNRECAIEIELLGRYIIDSKLYQVPVSPEFHLKFQKPCARMSIEACKALEELSHAIRNMSFPSLPAVAIHIQYSKAAADELQTNIMLTDLLLPKHDLQETMQLFLVASTLIDIIRCIEKISVSVNELALSARFKKSKAREEKMGPRGVIEVNKDCVIVHIPRASGE</sequence>
<feature type="transmembrane region" description="Helical" evidence="9">
    <location>
        <begin position="98"/>
        <end position="118"/>
    </location>
</feature>
<proteinExistence type="inferred from homology"/>
<evidence type="ECO:0000256" key="7">
    <source>
        <dbReference type="ARBA" id="ARBA00023136"/>
    </source>
</evidence>
<evidence type="ECO:0000256" key="1">
    <source>
        <dbReference type="ARBA" id="ARBA00004141"/>
    </source>
</evidence>
<evidence type="ECO:0000313" key="10">
    <source>
        <dbReference type="EMBL" id="KAL3628144.1"/>
    </source>
</evidence>
<keyword evidence="3" id="KW-0813">Transport</keyword>
<evidence type="ECO:0000256" key="3">
    <source>
        <dbReference type="ARBA" id="ARBA00022448"/>
    </source>
</evidence>
<keyword evidence="5 9" id="KW-1133">Transmembrane helix</keyword>
<dbReference type="AlphaFoldDB" id="A0ABD3CFS6"/>
<feature type="transmembrane region" description="Helical" evidence="9">
    <location>
        <begin position="66"/>
        <end position="86"/>
    </location>
</feature>
<keyword evidence="4 9" id="KW-0812">Transmembrane</keyword>
<evidence type="ECO:0008006" key="12">
    <source>
        <dbReference type="Google" id="ProtNLM"/>
    </source>
</evidence>
<feature type="transmembrane region" description="Helical" evidence="9">
    <location>
        <begin position="124"/>
        <end position="143"/>
    </location>
</feature>
<accession>A0ABD3CFS6</accession>
<feature type="transmembrane region" description="Helical" evidence="9">
    <location>
        <begin position="183"/>
        <end position="204"/>
    </location>
</feature>
<comment type="similarity">
    <text evidence="2">Belongs to the aromatic acid exporter (TC 2.A.85) family.</text>
</comment>
<keyword evidence="11" id="KW-1185">Reference proteome</keyword>
<protein>
    <recommendedName>
        <fullName evidence="12">Aluminum-activated malate transporter</fullName>
    </recommendedName>
</protein>
<dbReference type="Pfam" id="PF11744">
    <property type="entry name" value="ALMT"/>
    <property type="match status" value="1"/>
</dbReference>
<name>A0ABD3CFS6_9LAMI</name>
<feature type="transmembrane region" description="Helical" evidence="9">
    <location>
        <begin position="150"/>
        <end position="171"/>
    </location>
</feature>